<feature type="region of interest" description="Disordered" evidence="1">
    <location>
        <begin position="1"/>
        <end position="29"/>
    </location>
</feature>
<accession>A0ABP8W5Y2</accession>
<reference evidence="4" key="1">
    <citation type="journal article" date="2019" name="Int. J. Syst. Evol. Microbiol.">
        <title>The Global Catalogue of Microorganisms (GCM) 10K type strain sequencing project: providing services to taxonomists for standard genome sequencing and annotation.</title>
        <authorList>
            <consortium name="The Broad Institute Genomics Platform"/>
            <consortium name="The Broad Institute Genome Sequencing Center for Infectious Disease"/>
            <person name="Wu L."/>
            <person name="Ma J."/>
        </authorList>
    </citation>
    <scope>NUCLEOTIDE SEQUENCE [LARGE SCALE GENOMIC DNA]</scope>
    <source>
        <strain evidence="4">JCM 18055</strain>
    </source>
</reference>
<name>A0ABP8W5Y2_9PSEU</name>
<keyword evidence="4" id="KW-1185">Reference proteome</keyword>
<proteinExistence type="predicted"/>
<dbReference type="InterPro" id="IPR012951">
    <property type="entry name" value="BBE"/>
</dbReference>
<dbReference type="Proteomes" id="UP001500325">
    <property type="component" value="Unassembled WGS sequence"/>
</dbReference>
<protein>
    <recommendedName>
        <fullName evidence="2">Berberine/berberine-like domain-containing protein</fullName>
    </recommendedName>
</protein>
<dbReference type="Gene3D" id="3.30.465.10">
    <property type="match status" value="1"/>
</dbReference>
<evidence type="ECO:0000259" key="2">
    <source>
        <dbReference type="Pfam" id="PF08031"/>
    </source>
</evidence>
<gene>
    <name evidence="3" type="ORF">GCM10023215_14660</name>
</gene>
<organism evidence="3 4">
    <name type="scientific">Pseudonocardia yuanmonensis</name>
    <dbReference type="NCBI Taxonomy" id="1095914"/>
    <lineage>
        <taxon>Bacteria</taxon>
        <taxon>Bacillati</taxon>
        <taxon>Actinomycetota</taxon>
        <taxon>Actinomycetes</taxon>
        <taxon>Pseudonocardiales</taxon>
        <taxon>Pseudonocardiaceae</taxon>
        <taxon>Pseudonocardia</taxon>
    </lineage>
</organism>
<evidence type="ECO:0000313" key="4">
    <source>
        <dbReference type="Proteomes" id="UP001500325"/>
    </source>
</evidence>
<sequence length="73" mass="8303">MGPQHQGQVDAVRQRRHLPQRDSLQADRTHVREAFGAKKYARLAAVKATHDPDNLFRHAANITPPSWYSSRTS</sequence>
<dbReference type="Pfam" id="PF08031">
    <property type="entry name" value="BBE"/>
    <property type="match status" value="1"/>
</dbReference>
<comment type="caution">
    <text evidence="3">The sequence shown here is derived from an EMBL/GenBank/DDBJ whole genome shotgun (WGS) entry which is preliminary data.</text>
</comment>
<feature type="domain" description="Berberine/berberine-like" evidence="2">
    <location>
        <begin position="29"/>
        <end position="62"/>
    </location>
</feature>
<evidence type="ECO:0000313" key="3">
    <source>
        <dbReference type="EMBL" id="GAA4681860.1"/>
    </source>
</evidence>
<evidence type="ECO:0000256" key="1">
    <source>
        <dbReference type="SAM" id="MobiDB-lite"/>
    </source>
</evidence>
<dbReference type="EMBL" id="BAABIC010000004">
    <property type="protein sequence ID" value="GAA4681860.1"/>
    <property type="molecule type" value="Genomic_DNA"/>
</dbReference>
<dbReference type="InterPro" id="IPR016169">
    <property type="entry name" value="FAD-bd_PCMH_sub2"/>
</dbReference>